<protein>
    <submittedName>
        <fullName evidence="4">C4</fullName>
    </submittedName>
</protein>
<evidence type="ECO:0000256" key="2">
    <source>
        <dbReference type="ARBA" id="ARBA00022581"/>
    </source>
</evidence>
<proteinExistence type="inferred from homology"/>
<dbReference type="EMBL" id="KT099154">
    <property type="protein sequence ID" value="ALK03599.1"/>
    <property type="molecule type" value="Genomic_DNA"/>
</dbReference>
<sequence>MKTGLLTCMPCYSSKESSNAKIQDSSIWSPQVGQHISIATYRELNPAPMSSPISRKVESTLTGENSRSMADLQEEANKLPTTLTPQQLTLAVRRRLLE</sequence>
<name>A0A0P0ISS0_9GEMI</name>
<keyword evidence="2" id="KW-0945">Host-virus interaction</keyword>
<accession>A0A0P0ISS0</accession>
<evidence type="ECO:0000256" key="3">
    <source>
        <dbReference type="SAM" id="MobiDB-lite"/>
    </source>
</evidence>
<dbReference type="Pfam" id="PF01492">
    <property type="entry name" value="Gemini_C4"/>
    <property type="match status" value="1"/>
</dbReference>
<feature type="region of interest" description="Disordered" evidence="3">
    <location>
        <begin position="47"/>
        <end position="66"/>
    </location>
</feature>
<reference evidence="4" key="1">
    <citation type="journal article" date="2015" name="Viruses">
        <title>Vector-Enabled Metagenomic (VEM) Surveys Using Whiteflies (Aleyrodidae) Reveal Novel Begomovirus Species in the New and OldWorlds.</title>
        <authorList>
            <person name="Rosario K."/>
            <person name="Seah Y.M."/>
            <person name="Marr C."/>
            <person name="Varsani A."/>
            <person name="Kraberger S."/>
            <person name="Stainton D."/>
            <person name="Moriones E."/>
            <person name="Polston J.E."/>
            <person name="Duffy S."/>
            <person name="Breitbart M."/>
        </authorList>
    </citation>
    <scope>NUCLEOTIDE SEQUENCE</scope>
    <source>
        <strain evidence="4">Sp5-2</strain>
    </source>
</reference>
<evidence type="ECO:0000256" key="1">
    <source>
        <dbReference type="ARBA" id="ARBA00008996"/>
    </source>
</evidence>
<evidence type="ECO:0000313" key="4">
    <source>
        <dbReference type="EMBL" id="ALK03599.1"/>
    </source>
</evidence>
<organism evidence="4">
    <name type="scientific">Whitefly-associated begomovirus 7</name>
    <dbReference type="NCBI Taxonomy" id="2169744"/>
    <lineage>
        <taxon>Viruses</taxon>
        <taxon>Monodnaviria</taxon>
        <taxon>Shotokuvirae</taxon>
        <taxon>Cressdnaviricota</taxon>
        <taxon>Repensiviricetes</taxon>
        <taxon>Geplafuvirales</taxon>
        <taxon>Geminiviridae</taxon>
        <taxon>Begomovirus</taxon>
        <taxon>Begomovirus bemisiaseptimi</taxon>
    </lineage>
</organism>
<comment type="similarity">
    <text evidence="1">Belongs to the geminiviridae protein AC4/C4 family.</text>
</comment>
<dbReference type="InterPro" id="IPR002488">
    <property type="entry name" value="Gemini_C4"/>
</dbReference>